<dbReference type="Pfam" id="PF00096">
    <property type="entry name" value="zf-C2H2"/>
    <property type="match status" value="11"/>
</dbReference>
<feature type="domain" description="C2H2-type" evidence="15">
    <location>
        <begin position="791"/>
        <end position="812"/>
    </location>
</feature>
<evidence type="ECO:0000256" key="2">
    <source>
        <dbReference type="ARBA" id="ARBA00006991"/>
    </source>
</evidence>
<evidence type="ECO:0000256" key="7">
    <source>
        <dbReference type="ARBA" id="ARBA00022833"/>
    </source>
</evidence>
<dbReference type="PANTHER" id="PTHR24390">
    <property type="entry name" value="ZINC FINGER PROTEIN"/>
    <property type="match status" value="1"/>
</dbReference>
<dbReference type="GO" id="GO:0048729">
    <property type="term" value="P:tissue morphogenesis"/>
    <property type="evidence" value="ECO:0007669"/>
    <property type="project" value="UniProtKB-ARBA"/>
</dbReference>
<dbReference type="InterPro" id="IPR036236">
    <property type="entry name" value="Znf_C2H2_sf"/>
</dbReference>
<evidence type="ECO:0000256" key="9">
    <source>
        <dbReference type="ARBA" id="ARBA00023015"/>
    </source>
</evidence>
<evidence type="ECO:0000256" key="8">
    <source>
        <dbReference type="ARBA" id="ARBA00022843"/>
    </source>
</evidence>
<feature type="domain" description="C2H2-type" evidence="15">
    <location>
        <begin position="137"/>
        <end position="164"/>
    </location>
</feature>
<dbReference type="FunFam" id="3.30.160.60:FF:001498">
    <property type="entry name" value="Zinc finger protein 404"/>
    <property type="match status" value="1"/>
</dbReference>
<feature type="domain" description="C2H2-type" evidence="15">
    <location>
        <begin position="81"/>
        <end position="105"/>
    </location>
</feature>
<evidence type="ECO:0000256" key="12">
    <source>
        <dbReference type="ARBA" id="ARBA00023242"/>
    </source>
</evidence>
<keyword evidence="7" id="KW-0862">Zinc</keyword>
<dbReference type="EMBL" id="WJQU01000001">
    <property type="protein sequence ID" value="KAJ6645627.1"/>
    <property type="molecule type" value="Genomic_DNA"/>
</dbReference>
<feature type="compositionally biased region" description="Basic and acidic residues" evidence="14">
    <location>
        <begin position="318"/>
        <end position="346"/>
    </location>
</feature>
<evidence type="ECO:0000256" key="3">
    <source>
        <dbReference type="ARBA" id="ARBA00022499"/>
    </source>
</evidence>
<dbReference type="GO" id="GO:0008270">
    <property type="term" value="F:zinc ion binding"/>
    <property type="evidence" value="ECO:0007669"/>
    <property type="project" value="UniProtKB-KW"/>
</dbReference>
<dbReference type="FunFam" id="3.30.160.60:FF:000446">
    <property type="entry name" value="Zinc finger protein"/>
    <property type="match status" value="3"/>
</dbReference>
<feature type="region of interest" description="Disordered" evidence="14">
    <location>
        <begin position="314"/>
        <end position="355"/>
    </location>
</feature>
<feature type="compositionally biased region" description="Polar residues" evidence="14">
    <location>
        <begin position="433"/>
        <end position="446"/>
    </location>
</feature>
<feature type="domain" description="C2H2-type" evidence="15">
    <location>
        <begin position="108"/>
        <end position="135"/>
    </location>
</feature>
<dbReference type="Pfam" id="PF13912">
    <property type="entry name" value="zf-C2H2_6"/>
    <property type="match status" value="3"/>
</dbReference>
<dbReference type="GO" id="GO:0048598">
    <property type="term" value="P:embryonic morphogenesis"/>
    <property type="evidence" value="ECO:0007669"/>
    <property type="project" value="UniProtKB-ARBA"/>
</dbReference>
<keyword evidence="6 13" id="KW-0863">Zinc-finger</keyword>
<comment type="caution">
    <text evidence="16">The sequence shown here is derived from an EMBL/GenBank/DDBJ whole genome shotgun (WGS) entry which is preliminary data.</text>
</comment>
<evidence type="ECO:0000256" key="10">
    <source>
        <dbReference type="ARBA" id="ARBA00023125"/>
    </source>
</evidence>
<sequence>MDSSELSTVTTSNKSRNVAEEYKRKFQCQICRVRFGSQENLEIHQIIHQSDGVIKCTICEKHFDSVHSLMAHNVVHSNKKFKCQLCDVWFKTSGNLKEHMKVHKGLVFKCSHCGKDFNKIGNLLLHEMRHTKSLKQFQCDLCPRIFTQKCLLKYHMRTHTNERPYKCLSCDSAFADKSNLKKHSRIHSGEKPFKCEQCDKSFNQKSSLTCHRRTHVTFKPHECHYCGKRFGLNEELIVHLRVHGENRKFKCSICDDEFVEHCYLKSHMRIHDMKTAGNKSVQVFRSTYINADEPTCLMSVNGDVNTLEKIVLKRRHNRSENGQKRRRNRVEESAKTHEQSKSKSMEKNLNPKLEYDSARVEPEPEIKHFEGELQSEELPHLSPEGENYLKTEIKEEISGEDDTSIPFVCVSIKVEPADLTFTDQNQEMEELNDNSNFDFASQSGIDSDSGDEKPLVQRTESIKRLSIESDEKPSNPMDKFKHIIESSFPIVLIERLKYPQPTTVETVEVQCVTNASSENRSNSFSDEPNSLYKCTYCSKELKTWATLIMHEQVHRKTFDCPTCNFHCTNILDLIKHTKENSSCSRKQTSTVTCSICNNGVVYRNKAALSYHMTVHTGARPFICDVCNKTFRSKDNLRQHMNSHESVSNFNCEVCGRGFTNKNHLQQHQLCHTDEKPFRCDICNNFFKSQGRLYNHKKIHMKPQFSCCYCSKEFTIIGNLKIHEKRHMSSELVEKFECNICGKKFLLKHDLKYHMRKHNGERPYQCSLCPSRFADISNLHKHVKIHTGDKPFVCHCGKSYNQQSSLNTHKKTHLVATLFETFLCTHCPKKFALEEDLTLHLRSHGINSMFKCNYCDKEYELLNHMKSHRRIHLNLQLKRNKFLWPKKIDNTTDKLNGNEAKQNDLEP</sequence>
<dbReference type="OrthoDB" id="7775185at2759"/>
<dbReference type="PANTHER" id="PTHR24390:SF242">
    <property type="entry name" value="ZINC FINGER PROTEIN 76"/>
    <property type="match status" value="1"/>
</dbReference>
<dbReference type="FunFam" id="3.30.160.60:FF:000100">
    <property type="entry name" value="Zinc finger 45-like"/>
    <property type="match status" value="2"/>
</dbReference>
<keyword evidence="3" id="KW-1017">Isopeptide bond</keyword>
<keyword evidence="4" id="KW-0479">Metal-binding</keyword>
<feature type="domain" description="C2H2-type" evidence="15">
    <location>
        <begin position="221"/>
        <end position="248"/>
    </location>
</feature>
<dbReference type="PROSITE" id="PS50157">
    <property type="entry name" value="ZINC_FINGER_C2H2_2"/>
    <property type="match status" value="20"/>
</dbReference>
<keyword evidence="5" id="KW-0677">Repeat</keyword>
<name>A0A9Q0N950_9DIPT</name>
<dbReference type="InterPro" id="IPR013087">
    <property type="entry name" value="Znf_C2H2_type"/>
</dbReference>
<feature type="domain" description="C2H2-type" evidence="15">
    <location>
        <begin position="591"/>
        <end position="620"/>
    </location>
</feature>
<feature type="domain" description="C2H2-type" evidence="15">
    <location>
        <begin position="821"/>
        <end position="843"/>
    </location>
</feature>
<comment type="subcellular location">
    <subcellularLocation>
        <location evidence="1">Nucleus</location>
    </subcellularLocation>
</comment>
<feature type="domain" description="C2H2-type" evidence="15">
    <location>
        <begin position="649"/>
        <end position="676"/>
    </location>
</feature>
<feature type="domain" description="C2H2-type" evidence="15">
    <location>
        <begin position="735"/>
        <end position="762"/>
    </location>
</feature>
<feature type="domain" description="C2H2-type" evidence="15">
    <location>
        <begin position="763"/>
        <end position="790"/>
    </location>
</feature>
<evidence type="ECO:0000313" key="16">
    <source>
        <dbReference type="EMBL" id="KAJ6645627.1"/>
    </source>
</evidence>
<keyword evidence="11" id="KW-0804">Transcription</keyword>
<dbReference type="AlphaFoldDB" id="A0A9Q0N950"/>
<dbReference type="GO" id="GO:0003682">
    <property type="term" value="F:chromatin binding"/>
    <property type="evidence" value="ECO:0007669"/>
    <property type="project" value="UniProtKB-ARBA"/>
</dbReference>
<feature type="domain" description="C2H2-type" evidence="15">
    <location>
        <begin position="165"/>
        <end position="192"/>
    </location>
</feature>
<organism evidence="16 17">
    <name type="scientific">Pseudolycoriella hygida</name>
    <dbReference type="NCBI Taxonomy" id="35572"/>
    <lineage>
        <taxon>Eukaryota</taxon>
        <taxon>Metazoa</taxon>
        <taxon>Ecdysozoa</taxon>
        <taxon>Arthropoda</taxon>
        <taxon>Hexapoda</taxon>
        <taxon>Insecta</taxon>
        <taxon>Pterygota</taxon>
        <taxon>Neoptera</taxon>
        <taxon>Endopterygota</taxon>
        <taxon>Diptera</taxon>
        <taxon>Nematocera</taxon>
        <taxon>Sciaroidea</taxon>
        <taxon>Sciaridae</taxon>
        <taxon>Pseudolycoriella</taxon>
    </lineage>
</organism>
<dbReference type="SMART" id="SM00355">
    <property type="entry name" value="ZnF_C2H2"/>
    <property type="match status" value="21"/>
</dbReference>
<keyword evidence="10" id="KW-0238">DNA-binding</keyword>
<dbReference type="GO" id="GO:0000785">
    <property type="term" value="C:chromatin"/>
    <property type="evidence" value="ECO:0007669"/>
    <property type="project" value="UniProtKB-ARBA"/>
</dbReference>
<evidence type="ECO:0000256" key="13">
    <source>
        <dbReference type="PROSITE-ProRule" id="PRU00042"/>
    </source>
</evidence>
<dbReference type="SUPFAM" id="SSF57667">
    <property type="entry name" value="beta-beta-alpha zinc fingers"/>
    <property type="match status" value="12"/>
</dbReference>
<dbReference type="PROSITE" id="PS00028">
    <property type="entry name" value="ZINC_FINGER_C2H2_1"/>
    <property type="match status" value="17"/>
</dbReference>
<feature type="domain" description="C2H2-type" evidence="15">
    <location>
        <begin position="621"/>
        <end position="648"/>
    </location>
</feature>
<keyword evidence="9" id="KW-0805">Transcription regulation</keyword>
<keyword evidence="12" id="KW-0539">Nucleus</keyword>
<evidence type="ECO:0000259" key="15">
    <source>
        <dbReference type="PROSITE" id="PS50157"/>
    </source>
</evidence>
<feature type="domain" description="C2H2-type" evidence="15">
    <location>
        <begin position="532"/>
        <end position="554"/>
    </location>
</feature>
<dbReference type="Proteomes" id="UP001151699">
    <property type="component" value="Chromosome A"/>
</dbReference>
<reference evidence="16" key="1">
    <citation type="submission" date="2022-07" db="EMBL/GenBank/DDBJ databases">
        <authorList>
            <person name="Trinca V."/>
            <person name="Uliana J.V.C."/>
            <person name="Torres T.T."/>
            <person name="Ward R.J."/>
            <person name="Monesi N."/>
        </authorList>
    </citation>
    <scope>NUCLEOTIDE SEQUENCE</scope>
    <source>
        <strain evidence="16">HSMRA1968</strain>
        <tissue evidence="16">Whole embryos</tissue>
    </source>
</reference>
<dbReference type="GO" id="GO:0003700">
    <property type="term" value="F:DNA-binding transcription factor activity"/>
    <property type="evidence" value="ECO:0007669"/>
    <property type="project" value="TreeGrafter"/>
</dbReference>
<dbReference type="GO" id="GO:0040029">
    <property type="term" value="P:epigenetic regulation of gene expression"/>
    <property type="evidence" value="ECO:0007669"/>
    <property type="project" value="UniProtKB-ARBA"/>
</dbReference>
<evidence type="ECO:0000256" key="4">
    <source>
        <dbReference type="ARBA" id="ARBA00022723"/>
    </source>
</evidence>
<evidence type="ECO:0000256" key="1">
    <source>
        <dbReference type="ARBA" id="ARBA00004123"/>
    </source>
</evidence>
<accession>A0A9Q0N950</accession>
<dbReference type="FunFam" id="3.30.160.60:FF:001156">
    <property type="entry name" value="Zinc finger protein 407"/>
    <property type="match status" value="1"/>
</dbReference>
<dbReference type="FunFam" id="3.30.160.60:FF:000325">
    <property type="entry name" value="ZFP90 zinc finger protein"/>
    <property type="match status" value="1"/>
</dbReference>
<evidence type="ECO:0000313" key="17">
    <source>
        <dbReference type="Proteomes" id="UP001151699"/>
    </source>
</evidence>
<comment type="similarity">
    <text evidence="2">Belongs to the krueppel C2H2-type zinc-finger protein family.</text>
</comment>
<dbReference type="FunFam" id="3.30.160.60:FF:000624">
    <property type="entry name" value="zinc finger protein 697"/>
    <property type="match status" value="1"/>
</dbReference>
<protein>
    <submittedName>
        <fullName evidence="16">Zinc finger protein</fullName>
    </submittedName>
</protein>
<keyword evidence="8" id="KW-0832">Ubl conjugation</keyword>
<feature type="domain" description="C2H2-type" evidence="15">
    <location>
        <begin position="249"/>
        <end position="276"/>
    </location>
</feature>
<dbReference type="FunFam" id="3.30.160.60:FF:000690">
    <property type="entry name" value="Zinc finger protein 354C"/>
    <property type="match status" value="1"/>
</dbReference>
<evidence type="ECO:0000256" key="11">
    <source>
        <dbReference type="ARBA" id="ARBA00023163"/>
    </source>
</evidence>
<dbReference type="GO" id="GO:0000978">
    <property type="term" value="F:RNA polymerase II cis-regulatory region sequence-specific DNA binding"/>
    <property type="evidence" value="ECO:0007669"/>
    <property type="project" value="TreeGrafter"/>
</dbReference>
<feature type="domain" description="C2H2-type" evidence="15">
    <location>
        <begin position="26"/>
        <end position="53"/>
    </location>
</feature>
<dbReference type="GO" id="GO:0006357">
    <property type="term" value="P:regulation of transcription by RNA polymerase II"/>
    <property type="evidence" value="ECO:0007669"/>
    <property type="project" value="TreeGrafter"/>
</dbReference>
<feature type="domain" description="C2H2-type" evidence="15">
    <location>
        <begin position="54"/>
        <end position="81"/>
    </location>
</feature>
<feature type="domain" description="C2H2-type" evidence="15">
    <location>
        <begin position="704"/>
        <end position="731"/>
    </location>
</feature>
<evidence type="ECO:0000256" key="14">
    <source>
        <dbReference type="SAM" id="MobiDB-lite"/>
    </source>
</evidence>
<gene>
    <name evidence="16" type="primary">ZNF208_0</name>
    <name evidence="16" type="ORF">Bhyg_00834</name>
</gene>
<feature type="region of interest" description="Disordered" evidence="14">
    <location>
        <begin position="432"/>
        <end position="458"/>
    </location>
</feature>
<evidence type="ECO:0000256" key="6">
    <source>
        <dbReference type="ARBA" id="ARBA00022771"/>
    </source>
</evidence>
<feature type="domain" description="C2H2-type" evidence="15">
    <location>
        <begin position="849"/>
        <end position="876"/>
    </location>
</feature>
<feature type="domain" description="C2H2-type" evidence="15">
    <location>
        <begin position="677"/>
        <end position="704"/>
    </location>
</feature>
<feature type="domain" description="C2H2-type" evidence="15">
    <location>
        <begin position="193"/>
        <end position="220"/>
    </location>
</feature>
<keyword evidence="17" id="KW-1185">Reference proteome</keyword>
<evidence type="ECO:0000256" key="5">
    <source>
        <dbReference type="ARBA" id="ARBA00022737"/>
    </source>
</evidence>
<dbReference type="Pfam" id="PF12874">
    <property type="entry name" value="zf-met"/>
    <property type="match status" value="1"/>
</dbReference>
<dbReference type="GO" id="GO:0005634">
    <property type="term" value="C:nucleus"/>
    <property type="evidence" value="ECO:0007669"/>
    <property type="project" value="UniProtKB-SubCell"/>
</dbReference>
<proteinExistence type="inferred from homology"/>
<dbReference type="Gene3D" id="3.30.160.60">
    <property type="entry name" value="Classic Zinc Finger"/>
    <property type="match status" value="15"/>
</dbReference>